<dbReference type="SUPFAM" id="SSF55961">
    <property type="entry name" value="Bet v1-like"/>
    <property type="match status" value="1"/>
</dbReference>
<organism evidence="1 2">
    <name type="scientific">Reyranella soli</name>
    <dbReference type="NCBI Taxonomy" id="1230389"/>
    <lineage>
        <taxon>Bacteria</taxon>
        <taxon>Pseudomonadati</taxon>
        <taxon>Pseudomonadota</taxon>
        <taxon>Alphaproteobacteria</taxon>
        <taxon>Hyphomicrobiales</taxon>
        <taxon>Reyranellaceae</taxon>
        <taxon>Reyranella</taxon>
    </lineage>
</organism>
<dbReference type="Proteomes" id="UP000321058">
    <property type="component" value="Unassembled WGS sequence"/>
</dbReference>
<dbReference type="InterPro" id="IPR023393">
    <property type="entry name" value="START-like_dom_sf"/>
</dbReference>
<evidence type="ECO:0000313" key="1">
    <source>
        <dbReference type="EMBL" id="GEP54144.1"/>
    </source>
</evidence>
<dbReference type="Pfam" id="PF10604">
    <property type="entry name" value="Polyketide_cyc2"/>
    <property type="match status" value="1"/>
</dbReference>
<evidence type="ECO:0000313" key="2">
    <source>
        <dbReference type="Proteomes" id="UP000321058"/>
    </source>
</evidence>
<dbReference type="RefSeq" id="WP_147147420.1">
    <property type="nucleotide sequence ID" value="NZ_BKAJ01000023.1"/>
</dbReference>
<keyword evidence="2" id="KW-1185">Reference proteome</keyword>
<dbReference type="AlphaFoldDB" id="A0A512N557"/>
<dbReference type="EMBL" id="BKAJ01000023">
    <property type="protein sequence ID" value="GEP54144.1"/>
    <property type="molecule type" value="Genomic_DNA"/>
</dbReference>
<dbReference type="InterPro" id="IPR019587">
    <property type="entry name" value="Polyketide_cyclase/dehydratase"/>
</dbReference>
<sequence length="129" mass="14168">MATLRREIPVAAGAASVWQKLRDFGAVHTKVAPGFLTDLKMDKGDRILTFFNGMVARERLVTSDDETCRLVYSVVEGQASHYNAAVQVFPEGDGSRMVWTIDLLPNELAPAIGGMMDEAVKVMRKVLAE</sequence>
<comment type="caution">
    <text evidence="1">The sequence shown here is derived from an EMBL/GenBank/DDBJ whole genome shotgun (WGS) entry which is preliminary data.</text>
</comment>
<accession>A0A512N557</accession>
<dbReference type="Gene3D" id="3.30.530.20">
    <property type="match status" value="1"/>
</dbReference>
<reference evidence="1 2" key="1">
    <citation type="submission" date="2019-07" db="EMBL/GenBank/DDBJ databases">
        <title>Whole genome shotgun sequence of Reyranella soli NBRC 108950.</title>
        <authorList>
            <person name="Hosoyama A."/>
            <person name="Uohara A."/>
            <person name="Ohji S."/>
            <person name="Ichikawa N."/>
        </authorList>
    </citation>
    <scope>NUCLEOTIDE SEQUENCE [LARGE SCALE GENOMIC DNA]</scope>
    <source>
        <strain evidence="1 2">NBRC 108950</strain>
    </source>
</reference>
<dbReference type="CDD" id="cd07821">
    <property type="entry name" value="PYR_PYL_RCAR_like"/>
    <property type="match status" value="1"/>
</dbReference>
<proteinExistence type="predicted"/>
<protein>
    <recommendedName>
        <fullName evidence="3">Polyketide cyclase</fullName>
    </recommendedName>
</protein>
<name>A0A512N557_9HYPH</name>
<dbReference type="OrthoDB" id="1364128at2"/>
<gene>
    <name evidence="1" type="ORF">RSO01_13100</name>
</gene>
<evidence type="ECO:0008006" key="3">
    <source>
        <dbReference type="Google" id="ProtNLM"/>
    </source>
</evidence>